<comment type="function">
    <text evidence="8 9">Catalyzes the reversible transfer of the terminal phosphate of ATP to form a long-chain polyphosphate (polyP).</text>
</comment>
<dbReference type="InterPro" id="IPR041108">
    <property type="entry name" value="PP_kinase_C_1"/>
</dbReference>
<dbReference type="InterPro" id="IPR024953">
    <property type="entry name" value="PP_kinase_middle"/>
</dbReference>
<name>A0A348HFC1_9GAMM</name>
<evidence type="ECO:0000256" key="6">
    <source>
        <dbReference type="ARBA" id="ARBA00022840"/>
    </source>
</evidence>
<dbReference type="OrthoDB" id="9761456at2"/>
<dbReference type="Proteomes" id="UP000267342">
    <property type="component" value="Chromosome"/>
</dbReference>
<dbReference type="PROSITE" id="PS50035">
    <property type="entry name" value="PLD"/>
    <property type="match status" value="2"/>
</dbReference>
<feature type="binding site" evidence="8">
    <location>
        <position position="590"/>
    </location>
    <ligand>
        <name>ATP</name>
        <dbReference type="ChEBI" id="CHEBI:30616"/>
    </ligand>
</feature>
<dbReference type="Gene3D" id="1.20.58.310">
    <property type="entry name" value="Polyphosphate kinase N-terminal domain"/>
    <property type="match status" value="1"/>
</dbReference>
<comment type="PTM">
    <text evidence="8 9">An intermediate of this reaction is the autophosphorylated ppk in which a phosphate is covalently linked to a histidine residue through a N-P bond.</text>
</comment>
<dbReference type="GO" id="GO:0046872">
    <property type="term" value="F:metal ion binding"/>
    <property type="evidence" value="ECO:0007669"/>
    <property type="project" value="UniProtKB-KW"/>
</dbReference>
<keyword evidence="4 8" id="KW-0547">Nucleotide-binding</keyword>
<feature type="binding site" evidence="8">
    <location>
        <position position="403"/>
    </location>
    <ligand>
        <name>Mg(2+)</name>
        <dbReference type="ChEBI" id="CHEBI:18420"/>
    </ligand>
</feature>
<dbReference type="GO" id="GO:0005524">
    <property type="term" value="F:ATP binding"/>
    <property type="evidence" value="ECO:0007669"/>
    <property type="project" value="UniProtKB-KW"/>
</dbReference>
<gene>
    <name evidence="8" type="primary">ppk</name>
    <name evidence="11" type="ORF">ZBT109_1566</name>
</gene>
<feature type="binding site" evidence="8">
    <location>
        <position position="562"/>
    </location>
    <ligand>
        <name>ATP</name>
        <dbReference type="ChEBI" id="CHEBI:30616"/>
    </ligand>
</feature>
<evidence type="ECO:0000259" key="10">
    <source>
        <dbReference type="PROSITE" id="PS50035"/>
    </source>
</evidence>
<dbReference type="HAMAP" id="MF_00347">
    <property type="entry name" value="Polyphosphate_kinase"/>
    <property type="match status" value="1"/>
</dbReference>
<evidence type="ECO:0000256" key="9">
    <source>
        <dbReference type="RuleBase" id="RU003800"/>
    </source>
</evidence>
<evidence type="ECO:0000313" key="11">
    <source>
        <dbReference type="EMBL" id="BBG30323.1"/>
    </source>
</evidence>
<evidence type="ECO:0000256" key="7">
    <source>
        <dbReference type="ARBA" id="ARBA00022842"/>
    </source>
</evidence>
<dbReference type="AlphaFoldDB" id="A0A348HFC1"/>
<dbReference type="CDD" id="cd09164">
    <property type="entry name" value="PLDc_EcPPK1_C1_like"/>
    <property type="match status" value="1"/>
</dbReference>
<dbReference type="InterPro" id="IPR025198">
    <property type="entry name" value="PPK_N_dom"/>
</dbReference>
<dbReference type="STRING" id="1123510.GCA_000620025_01824"/>
<keyword evidence="2 8" id="KW-0808">Transferase</keyword>
<evidence type="ECO:0000256" key="2">
    <source>
        <dbReference type="ARBA" id="ARBA00022679"/>
    </source>
</evidence>
<feature type="domain" description="PLD phosphodiesterase" evidence="10">
    <location>
        <begin position="585"/>
        <end position="615"/>
    </location>
</feature>
<keyword evidence="3 8" id="KW-0479">Metal-binding</keyword>
<reference evidence="11 12" key="1">
    <citation type="submission" date="2018-09" db="EMBL/GenBank/DDBJ databases">
        <title>Zymobacter palmae IAM14233 (=T109) whole genome analysis.</title>
        <authorList>
            <person name="Yanase H."/>
        </authorList>
    </citation>
    <scope>NUCLEOTIDE SEQUENCE [LARGE SCALE GENOMIC DNA]</scope>
    <source>
        <strain evidence="11 12">IAM14233</strain>
    </source>
</reference>
<feature type="binding site" evidence="8">
    <location>
        <position position="45"/>
    </location>
    <ligand>
        <name>ATP</name>
        <dbReference type="ChEBI" id="CHEBI:30616"/>
    </ligand>
</feature>
<dbReference type="GO" id="GO:0009358">
    <property type="term" value="C:polyphosphate kinase complex"/>
    <property type="evidence" value="ECO:0007669"/>
    <property type="project" value="InterPro"/>
</dbReference>
<dbReference type="Pfam" id="PF13089">
    <property type="entry name" value="PP_kinase_N"/>
    <property type="match status" value="1"/>
</dbReference>
<protein>
    <recommendedName>
        <fullName evidence="8 9">Polyphosphate kinase</fullName>
        <ecNumber evidence="8 9">2.7.4.1</ecNumber>
    </recommendedName>
    <alternativeName>
        <fullName evidence="8">ATP-polyphosphate phosphotransferase</fullName>
    </alternativeName>
    <alternativeName>
        <fullName evidence="8">Polyphosphoric acid kinase</fullName>
    </alternativeName>
</protein>
<keyword evidence="6 8" id="KW-0067">ATP-binding</keyword>
<dbReference type="EC" id="2.7.4.1" evidence="8 9"/>
<dbReference type="GO" id="GO:0008976">
    <property type="term" value="F:polyphosphate kinase activity"/>
    <property type="evidence" value="ECO:0007669"/>
    <property type="project" value="UniProtKB-UniRule"/>
</dbReference>
<evidence type="ECO:0000256" key="3">
    <source>
        <dbReference type="ARBA" id="ARBA00022723"/>
    </source>
</evidence>
<dbReference type="EMBL" id="AP018933">
    <property type="protein sequence ID" value="BBG30323.1"/>
    <property type="molecule type" value="Genomic_DNA"/>
</dbReference>
<evidence type="ECO:0000256" key="1">
    <source>
        <dbReference type="ARBA" id="ARBA00022553"/>
    </source>
</evidence>
<keyword evidence="7 8" id="KW-0460">Magnesium</keyword>
<dbReference type="Gene3D" id="3.30.870.10">
    <property type="entry name" value="Endonuclease Chain A"/>
    <property type="match status" value="2"/>
</dbReference>
<dbReference type="PIRSF" id="PIRSF015589">
    <property type="entry name" value="PP_kinase"/>
    <property type="match status" value="1"/>
</dbReference>
<accession>A0A348HFC1</accession>
<keyword evidence="5 8" id="KW-0418">Kinase</keyword>
<dbReference type="SUPFAM" id="SSF140356">
    <property type="entry name" value="PPK N-terminal domain-like"/>
    <property type="match status" value="1"/>
</dbReference>
<dbReference type="Pfam" id="PF17941">
    <property type="entry name" value="PP_kinase_C_1"/>
    <property type="match status" value="1"/>
</dbReference>
<dbReference type="SUPFAM" id="SSF56024">
    <property type="entry name" value="Phospholipase D/nuclease"/>
    <property type="match status" value="2"/>
</dbReference>
<evidence type="ECO:0000256" key="5">
    <source>
        <dbReference type="ARBA" id="ARBA00022777"/>
    </source>
</evidence>
<evidence type="ECO:0000256" key="8">
    <source>
        <dbReference type="HAMAP-Rule" id="MF_00347"/>
    </source>
</evidence>
<feature type="active site" description="Phosphohistidine intermediate" evidence="8">
    <location>
        <position position="433"/>
    </location>
</feature>
<dbReference type="SUPFAM" id="SSF143724">
    <property type="entry name" value="PHP14-like"/>
    <property type="match status" value="1"/>
</dbReference>
<dbReference type="InterPro" id="IPR036832">
    <property type="entry name" value="PPK_N_dom_sf"/>
</dbReference>
<dbReference type="FunFam" id="3.30.870.10:FF:000001">
    <property type="entry name" value="Polyphosphate kinase"/>
    <property type="match status" value="1"/>
</dbReference>
<keyword evidence="1 8" id="KW-0597">Phosphoprotein</keyword>
<organism evidence="11 12">
    <name type="scientific">Zymobacter palmae</name>
    <dbReference type="NCBI Taxonomy" id="33074"/>
    <lineage>
        <taxon>Bacteria</taxon>
        <taxon>Pseudomonadati</taxon>
        <taxon>Pseudomonadota</taxon>
        <taxon>Gammaproteobacteria</taxon>
        <taxon>Oceanospirillales</taxon>
        <taxon>Halomonadaceae</taxon>
        <taxon>Zymobacter group</taxon>
        <taxon>Zymobacter</taxon>
    </lineage>
</organism>
<dbReference type="PANTHER" id="PTHR30218">
    <property type="entry name" value="POLYPHOSPHATE KINASE"/>
    <property type="match status" value="1"/>
</dbReference>
<dbReference type="RefSeq" id="WP_027706287.1">
    <property type="nucleotide sequence ID" value="NZ_AP018933.1"/>
</dbReference>
<keyword evidence="12" id="KW-1185">Reference proteome</keyword>
<sequence>MGKNKPDVSKEISWLAFNERVLQEAADKNNPLIERMRFLGIYSSNLEEFYKVRVADLRRRMLIYEHQPQGHELRQLLKQIRAYVKALEQRFDALYKALLIELARNQIFLVNEHQLTAEQQQWLSRYFIDNLHPYINPIMISPEMDLTRFLKDDNTYLAVDIKCGKHTHYALLEIISNKLPRFITLPSSSRRRHSIILLDNVMRYCLRDIFEQFYDPIDELHAYAMKMTRDAEYDLVSEVESSLLDVMSSSLKQRLTAKLVRFVYQREMPQEMVAMLCEKLSITDADYLTAGGRYHSDKDFIKFPNIGRRSLEYRPLPPAAHPAFKGCRNGFDAIRRQDILLYYPYHSFEHVLDVLRQAACDPDVVSLKINIYRVARQSQVIDALVHAAYNGKKVTVMVELQARFDEEANIMWAKRLTDAGVRVLFSAPGFKVHAKLFLITRREGNALVQYAHIGTGNFNESTARLYTDYSLLTADERITDEVQRVFRFLEMPYFPETFEHLMVSPQNTRESLYALIDHEIHNAGQGKATGITLKVNNLVDDGLIERLYAASRAGVPIDLLVRGMCTLVPQQKGLSDNIRAISILDRYLEHDRVYVFENNGNRRVFISSADWMTRNIDNRVEVAVELLAPAIKRQVLDILALLFSDNTKARVIDRSLSNRYVPRGNQRKVRGQLAVHQYIERMASDSHA</sequence>
<comment type="similarity">
    <text evidence="8 9">Belongs to the polyphosphate kinase 1 (PPK1) family.</text>
</comment>
<dbReference type="NCBIfam" id="NF003917">
    <property type="entry name" value="PRK05443.1-1"/>
    <property type="match status" value="1"/>
</dbReference>
<comment type="catalytic activity">
    <reaction evidence="8 9">
        <text>[phosphate](n) + ATP = [phosphate](n+1) + ADP</text>
        <dbReference type="Rhea" id="RHEA:19573"/>
        <dbReference type="Rhea" id="RHEA-COMP:9859"/>
        <dbReference type="Rhea" id="RHEA-COMP:14280"/>
        <dbReference type="ChEBI" id="CHEBI:16838"/>
        <dbReference type="ChEBI" id="CHEBI:30616"/>
        <dbReference type="ChEBI" id="CHEBI:456216"/>
        <dbReference type="EC" id="2.7.4.1"/>
    </reaction>
</comment>
<feature type="binding site" evidence="8">
    <location>
        <position position="373"/>
    </location>
    <ligand>
        <name>Mg(2+)</name>
        <dbReference type="ChEBI" id="CHEBI:18420"/>
    </ligand>
</feature>
<dbReference type="GO" id="GO:0006799">
    <property type="term" value="P:polyphosphate biosynthetic process"/>
    <property type="evidence" value="ECO:0007669"/>
    <property type="project" value="UniProtKB-UniRule"/>
</dbReference>
<dbReference type="CDD" id="cd09167">
    <property type="entry name" value="PLDc_EcPPK1_C2_like"/>
    <property type="match status" value="1"/>
</dbReference>
<dbReference type="KEGG" id="zpl:ZBT109_1566"/>
<dbReference type="Pfam" id="PF02503">
    <property type="entry name" value="PP_kinase"/>
    <property type="match status" value="1"/>
</dbReference>
<dbReference type="InterPro" id="IPR003414">
    <property type="entry name" value="PP_kinase"/>
</dbReference>
<dbReference type="PANTHER" id="PTHR30218:SF0">
    <property type="entry name" value="POLYPHOSPHATE KINASE"/>
    <property type="match status" value="1"/>
</dbReference>
<evidence type="ECO:0000313" key="12">
    <source>
        <dbReference type="Proteomes" id="UP000267342"/>
    </source>
</evidence>
<dbReference type="InterPro" id="IPR025200">
    <property type="entry name" value="PPK_C_dom2"/>
</dbReference>
<dbReference type="NCBIfam" id="TIGR03705">
    <property type="entry name" value="poly_P_kin"/>
    <property type="match status" value="1"/>
</dbReference>
<dbReference type="InterPro" id="IPR036830">
    <property type="entry name" value="PP_kinase_middle_dom_sf"/>
</dbReference>
<feature type="binding site" evidence="8">
    <location>
        <position position="466"/>
    </location>
    <ligand>
        <name>ATP</name>
        <dbReference type="ChEBI" id="CHEBI:30616"/>
    </ligand>
</feature>
<dbReference type="Gene3D" id="3.30.1840.10">
    <property type="entry name" value="Polyphosphate kinase middle domain"/>
    <property type="match status" value="1"/>
</dbReference>
<proteinExistence type="inferred from homology"/>
<comment type="cofactor">
    <cofactor evidence="8">
        <name>Mg(2+)</name>
        <dbReference type="ChEBI" id="CHEBI:18420"/>
    </cofactor>
</comment>
<dbReference type="InterPro" id="IPR001736">
    <property type="entry name" value="PLipase_D/transphosphatidylase"/>
</dbReference>
<dbReference type="Pfam" id="PF13090">
    <property type="entry name" value="PP_kinase_C"/>
    <property type="match status" value="1"/>
</dbReference>
<feature type="domain" description="PLD phosphodiesterase" evidence="10">
    <location>
        <begin position="428"/>
        <end position="462"/>
    </location>
</feature>
<evidence type="ECO:0000256" key="4">
    <source>
        <dbReference type="ARBA" id="ARBA00022741"/>
    </source>
</evidence>